<keyword evidence="5" id="KW-0408">Iron</keyword>
<keyword evidence="9" id="KW-1185">Reference proteome</keyword>
<keyword evidence="4" id="KW-0479">Metal-binding</keyword>
<evidence type="ECO:0000256" key="5">
    <source>
        <dbReference type="ARBA" id="ARBA00023004"/>
    </source>
</evidence>
<dbReference type="EMBL" id="REFO01000010">
    <property type="protein sequence ID" value="RMA97597.1"/>
    <property type="molecule type" value="Genomic_DNA"/>
</dbReference>
<dbReference type="SMART" id="SM00729">
    <property type="entry name" value="Elp3"/>
    <property type="match status" value="1"/>
</dbReference>
<dbReference type="Pfam" id="PF04055">
    <property type="entry name" value="Radical_SAM"/>
    <property type="match status" value="1"/>
</dbReference>
<sequence>MIKIKEIINDDINKLFELETDDNFTIESVFYRGNTLCVSSQVGCPIKCLFCASGMKGLIRNLTFEEIIQQYENAEKENITNITFAGIGEPLLNWENVQKAFWYFKEKGLKVSFYTTGFPLKNFKQLLNLPHNGVSLSLHAVSEENRKKLIPKSASIDKLISILKEHTEKLSNRKRKLYSLAYLLIKDINDSKEELDRLAEIAKELKFSISLLKYNEIEGIPYKTTTDEDYEKTFLYLKNKGLKITLSNKYRTRKIGGCGTLMINRLKS</sequence>
<accession>A0A3M0BKE8</accession>
<dbReference type="InterPro" id="IPR040072">
    <property type="entry name" value="Methyltransferase_A"/>
</dbReference>
<feature type="domain" description="Radical SAM core" evidence="7">
    <location>
        <begin position="30"/>
        <end position="253"/>
    </location>
</feature>
<proteinExistence type="predicted"/>
<dbReference type="GO" id="GO:0046872">
    <property type="term" value="F:metal ion binding"/>
    <property type="evidence" value="ECO:0007669"/>
    <property type="project" value="UniProtKB-KW"/>
</dbReference>
<keyword evidence="3" id="KW-0949">S-adenosyl-L-methionine</keyword>
<evidence type="ECO:0000256" key="3">
    <source>
        <dbReference type="ARBA" id="ARBA00022691"/>
    </source>
</evidence>
<dbReference type="Proteomes" id="UP000280842">
    <property type="component" value="Unassembled WGS sequence"/>
</dbReference>
<dbReference type="AlphaFoldDB" id="A0A3M0BKE8"/>
<comment type="cofactor">
    <cofactor evidence="1">
        <name>[4Fe-4S] cluster</name>
        <dbReference type="ChEBI" id="CHEBI:49883"/>
    </cofactor>
</comment>
<reference evidence="8 9" key="1">
    <citation type="submission" date="2018-10" db="EMBL/GenBank/DDBJ databases">
        <title>Genomic Encyclopedia of Archaeal and Bacterial Type Strains, Phase II (KMG-II): from individual species to whole genera.</title>
        <authorList>
            <person name="Goeker M."/>
        </authorList>
    </citation>
    <scope>NUCLEOTIDE SEQUENCE [LARGE SCALE GENOMIC DNA]</scope>
    <source>
        <strain evidence="8 9">VM1</strain>
    </source>
</reference>
<dbReference type="GO" id="GO:0030488">
    <property type="term" value="P:tRNA methylation"/>
    <property type="evidence" value="ECO:0007669"/>
    <property type="project" value="TreeGrafter"/>
</dbReference>
<dbReference type="RefSeq" id="WP_170145576.1">
    <property type="nucleotide sequence ID" value="NZ_REFO01000010.1"/>
</dbReference>
<dbReference type="PANTHER" id="PTHR30544:SF5">
    <property type="entry name" value="RADICAL SAM CORE DOMAIN-CONTAINING PROTEIN"/>
    <property type="match status" value="1"/>
</dbReference>
<evidence type="ECO:0000313" key="9">
    <source>
        <dbReference type="Proteomes" id="UP000280842"/>
    </source>
</evidence>
<dbReference type="GO" id="GO:0008168">
    <property type="term" value="F:methyltransferase activity"/>
    <property type="evidence" value="ECO:0007669"/>
    <property type="project" value="UniProtKB-KW"/>
</dbReference>
<keyword evidence="8" id="KW-0489">Methyltransferase</keyword>
<comment type="caution">
    <text evidence="8">The sequence shown here is derived from an EMBL/GenBank/DDBJ whole genome shotgun (WGS) entry which is preliminary data.</text>
</comment>
<dbReference type="GO" id="GO:0051539">
    <property type="term" value="F:4 iron, 4 sulfur cluster binding"/>
    <property type="evidence" value="ECO:0007669"/>
    <property type="project" value="UniProtKB-KW"/>
</dbReference>
<evidence type="ECO:0000259" key="7">
    <source>
        <dbReference type="PROSITE" id="PS51918"/>
    </source>
</evidence>
<dbReference type="SFLD" id="SFLDS00029">
    <property type="entry name" value="Radical_SAM"/>
    <property type="match status" value="1"/>
</dbReference>
<dbReference type="SUPFAM" id="SSF102114">
    <property type="entry name" value="Radical SAM enzymes"/>
    <property type="match status" value="1"/>
</dbReference>
<dbReference type="InterPro" id="IPR058240">
    <property type="entry name" value="rSAM_sf"/>
</dbReference>
<dbReference type="Gene3D" id="3.20.20.70">
    <property type="entry name" value="Aldolase class I"/>
    <property type="match status" value="1"/>
</dbReference>
<keyword evidence="8" id="KW-0808">Transferase</keyword>
<dbReference type="CDD" id="cd01335">
    <property type="entry name" value="Radical_SAM"/>
    <property type="match status" value="1"/>
</dbReference>
<evidence type="ECO:0000256" key="4">
    <source>
        <dbReference type="ARBA" id="ARBA00022723"/>
    </source>
</evidence>
<protein>
    <submittedName>
        <fullName evidence="8">23S rRNA (Adenine2503-C2)-methyltransferase</fullName>
    </submittedName>
</protein>
<name>A0A3M0BKE8_9AQUI</name>
<dbReference type="InterPro" id="IPR007197">
    <property type="entry name" value="rSAM"/>
</dbReference>
<dbReference type="InterPro" id="IPR013785">
    <property type="entry name" value="Aldolase_TIM"/>
</dbReference>
<evidence type="ECO:0000256" key="6">
    <source>
        <dbReference type="ARBA" id="ARBA00023014"/>
    </source>
</evidence>
<evidence type="ECO:0000256" key="1">
    <source>
        <dbReference type="ARBA" id="ARBA00001966"/>
    </source>
</evidence>
<dbReference type="PANTHER" id="PTHR30544">
    <property type="entry name" value="23S RRNA METHYLTRANSFERASE"/>
    <property type="match status" value="1"/>
</dbReference>
<dbReference type="GO" id="GO:0070475">
    <property type="term" value="P:rRNA base methylation"/>
    <property type="evidence" value="ECO:0007669"/>
    <property type="project" value="TreeGrafter"/>
</dbReference>
<evidence type="ECO:0000313" key="8">
    <source>
        <dbReference type="EMBL" id="RMA97597.1"/>
    </source>
</evidence>
<keyword evidence="6" id="KW-0411">Iron-sulfur</keyword>
<keyword evidence="2" id="KW-0004">4Fe-4S</keyword>
<dbReference type="PROSITE" id="PS51918">
    <property type="entry name" value="RADICAL_SAM"/>
    <property type="match status" value="1"/>
</dbReference>
<gene>
    <name evidence="8" type="ORF">CLV39_0216</name>
</gene>
<dbReference type="InterPro" id="IPR006638">
    <property type="entry name" value="Elp3/MiaA/NifB-like_rSAM"/>
</dbReference>
<evidence type="ECO:0000256" key="2">
    <source>
        <dbReference type="ARBA" id="ARBA00022485"/>
    </source>
</evidence>
<organism evidence="8 9">
    <name type="scientific">Hydrogenothermus marinus</name>
    <dbReference type="NCBI Taxonomy" id="133270"/>
    <lineage>
        <taxon>Bacteria</taxon>
        <taxon>Pseudomonadati</taxon>
        <taxon>Aquificota</taxon>
        <taxon>Aquificia</taxon>
        <taxon>Aquificales</taxon>
        <taxon>Hydrogenothermaceae</taxon>
        <taxon>Hydrogenothermus</taxon>
    </lineage>
</organism>